<dbReference type="Pfam" id="PF07012">
    <property type="entry name" value="Curlin_rpt"/>
    <property type="match status" value="1"/>
</dbReference>
<evidence type="ECO:0000256" key="2">
    <source>
        <dbReference type="ARBA" id="ARBA00022729"/>
    </source>
</evidence>
<dbReference type="EMBL" id="JADKYU010000635">
    <property type="protein sequence ID" value="MBF4985064.1"/>
    <property type="molecule type" value="Genomic_DNA"/>
</dbReference>
<evidence type="ECO:0000313" key="5">
    <source>
        <dbReference type="Proteomes" id="UP001194729"/>
    </source>
</evidence>
<reference evidence="4 5" key="1">
    <citation type="submission" date="2020-11" db="EMBL/GenBank/DDBJ databases">
        <title>P. mediterranea TC4 genome.</title>
        <authorList>
            <person name="Molmeret M."/>
        </authorList>
    </citation>
    <scope>NUCLEOTIDE SEQUENCE [LARGE SCALE GENOMIC DNA]</scope>
    <source>
        <strain evidence="4 5">TC4</strain>
    </source>
</reference>
<dbReference type="Proteomes" id="UP001194729">
    <property type="component" value="Unassembled WGS sequence"/>
</dbReference>
<evidence type="ECO:0008006" key="6">
    <source>
        <dbReference type="Google" id="ProtNLM"/>
    </source>
</evidence>
<feature type="region of interest" description="Disordered" evidence="3">
    <location>
        <begin position="1"/>
        <end position="27"/>
    </location>
</feature>
<evidence type="ECO:0000256" key="3">
    <source>
        <dbReference type="SAM" id="MobiDB-lite"/>
    </source>
</evidence>
<name>A0ABS0A6Y3_9FLAO</name>
<keyword evidence="2" id="KW-0732">Signal</keyword>
<sequence>QYGDDNEIIQNQDSDYQPFGGDNYAEANQGDATVTSERAFSQQIQSGGYNNAYSTQYGSDNSSFQEQNGLLNTAEVHQNTSSTGGDNYAEQYQLGGLNEAYIEQDGQNHSANQEQYGIFNESVVIQNGGQVSGNQSLSIQRGMNNDSYINQMANGNIADVDQLGMNHQSVINQNSLGTSAGTGGSNTAIVTQRNANVSLTRQTQRTAATKAHTF</sequence>
<comment type="caution">
    <text evidence="4">The sequence shown here is derived from an EMBL/GenBank/DDBJ whole genome shotgun (WGS) entry which is preliminary data.</text>
</comment>
<evidence type="ECO:0000313" key="4">
    <source>
        <dbReference type="EMBL" id="MBF4985064.1"/>
    </source>
</evidence>
<comment type="similarity">
    <text evidence="1">Belongs to the CsgA/CsgB family.</text>
</comment>
<feature type="non-terminal residue" evidence="4">
    <location>
        <position position="1"/>
    </location>
</feature>
<proteinExistence type="inferred from homology"/>
<evidence type="ECO:0000256" key="1">
    <source>
        <dbReference type="ARBA" id="ARBA00009766"/>
    </source>
</evidence>
<accession>A0ABS0A6Y3</accession>
<gene>
    <name evidence="4" type="ORF">FNJ87_12205</name>
</gene>
<protein>
    <recommendedName>
        <fullName evidence="6">Curlin</fullName>
    </recommendedName>
</protein>
<dbReference type="InterPro" id="IPR009742">
    <property type="entry name" value="Curlin_rpt"/>
</dbReference>
<keyword evidence="5" id="KW-1185">Reference proteome</keyword>
<organism evidence="4 5">
    <name type="scientific">Nonlabens mediterrranea</name>
    <dbReference type="NCBI Taxonomy" id="1419947"/>
    <lineage>
        <taxon>Bacteria</taxon>
        <taxon>Pseudomonadati</taxon>
        <taxon>Bacteroidota</taxon>
        <taxon>Flavobacteriia</taxon>
        <taxon>Flavobacteriales</taxon>
        <taxon>Flavobacteriaceae</taxon>
        <taxon>Nonlabens</taxon>
    </lineage>
</organism>